<dbReference type="PANTHER" id="PTHR43646:SF2">
    <property type="entry name" value="GLYCOSYLTRANSFERASE 2-LIKE DOMAIN-CONTAINING PROTEIN"/>
    <property type="match status" value="1"/>
</dbReference>
<dbReference type="EC" id="2.4.-.-" evidence="7"/>
<protein>
    <submittedName>
        <fullName evidence="7">Glycosyltransferase</fullName>
        <ecNumber evidence="7">2.4.-.-</ecNumber>
    </submittedName>
</protein>
<feature type="transmembrane region" description="Helical" evidence="6">
    <location>
        <begin position="281"/>
        <end position="312"/>
    </location>
</feature>
<dbReference type="Proteomes" id="UP000831113">
    <property type="component" value="Chromosome"/>
</dbReference>
<comment type="subcellular location">
    <subcellularLocation>
        <location evidence="1">Cell membrane</location>
    </subcellularLocation>
</comment>
<keyword evidence="3 7" id="KW-0328">Glycosyltransferase</keyword>
<evidence type="ECO:0000256" key="3">
    <source>
        <dbReference type="ARBA" id="ARBA00022676"/>
    </source>
</evidence>
<keyword evidence="4 7" id="KW-0808">Transferase</keyword>
<dbReference type="RefSeq" id="WP_243801607.1">
    <property type="nucleotide sequence ID" value="NZ_CP094669.1"/>
</dbReference>
<evidence type="ECO:0000313" key="8">
    <source>
        <dbReference type="Proteomes" id="UP000831113"/>
    </source>
</evidence>
<sequence length="366" mass="40680">MLVLLLLLAGWFLILAASTLLFATRSGSQPHPLPTPLPRVSVLIAARNEEATIVRCLTAIRQLDYPAQLLEVLLGDDASTDATSAVAIRVMQGFAGSFRVLPIQETLGQARGKANVLAHLTKAATTDFFFITDADIAVPRTWIQGLLAHTAPQVGTITGLTLVEGPRIFHQLQGLDWLMSLGLVQAVSDLGQPVTAMGNNMLITRTAYEATGGYEQLPFSVTEDYELFRATIRLGFDYRIIFRPEVLAISLPMRTLGNLLHQRRRWTRGMESLPWWLRVGLLYYAGFYPMLVVLAWLAGPAVAGLVLAIKIVLQGALASVSFRRAGRRPPLWLMPLFELYSFVLTFTLTTFRLLPLSFEWKGRRYK</sequence>
<organism evidence="7 8">
    <name type="scientific">Hymenobacter tibetensis</name>
    <dbReference type="NCBI Taxonomy" id="497967"/>
    <lineage>
        <taxon>Bacteria</taxon>
        <taxon>Pseudomonadati</taxon>
        <taxon>Bacteroidota</taxon>
        <taxon>Cytophagia</taxon>
        <taxon>Cytophagales</taxon>
        <taxon>Hymenobacteraceae</taxon>
        <taxon>Hymenobacter</taxon>
    </lineage>
</organism>
<dbReference type="EMBL" id="CP094669">
    <property type="protein sequence ID" value="UOG76580.1"/>
    <property type="molecule type" value="Genomic_DNA"/>
</dbReference>
<gene>
    <name evidence="7" type="ORF">MTX78_08250</name>
</gene>
<dbReference type="GO" id="GO:0016757">
    <property type="term" value="F:glycosyltransferase activity"/>
    <property type="evidence" value="ECO:0007669"/>
    <property type="project" value="UniProtKB-KW"/>
</dbReference>
<evidence type="ECO:0000256" key="6">
    <source>
        <dbReference type="SAM" id="Phobius"/>
    </source>
</evidence>
<dbReference type="InterPro" id="IPR029044">
    <property type="entry name" value="Nucleotide-diphossugar_trans"/>
</dbReference>
<proteinExistence type="predicted"/>
<dbReference type="Gene3D" id="3.90.550.10">
    <property type="entry name" value="Spore Coat Polysaccharide Biosynthesis Protein SpsA, Chain A"/>
    <property type="match status" value="1"/>
</dbReference>
<keyword evidence="8" id="KW-1185">Reference proteome</keyword>
<dbReference type="SUPFAM" id="SSF53448">
    <property type="entry name" value="Nucleotide-diphospho-sugar transferases"/>
    <property type="match status" value="1"/>
</dbReference>
<keyword evidence="6" id="KW-0812">Transmembrane</keyword>
<keyword evidence="6" id="KW-1133">Transmembrane helix</keyword>
<evidence type="ECO:0000256" key="4">
    <source>
        <dbReference type="ARBA" id="ARBA00022679"/>
    </source>
</evidence>
<evidence type="ECO:0000313" key="7">
    <source>
        <dbReference type="EMBL" id="UOG76580.1"/>
    </source>
</evidence>
<dbReference type="Pfam" id="PF13641">
    <property type="entry name" value="Glyco_tranf_2_3"/>
    <property type="match status" value="1"/>
</dbReference>
<dbReference type="PANTHER" id="PTHR43646">
    <property type="entry name" value="GLYCOSYLTRANSFERASE"/>
    <property type="match status" value="1"/>
</dbReference>
<name>A0ABY4D2D4_9BACT</name>
<keyword evidence="5 6" id="KW-0472">Membrane</keyword>
<evidence type="ECO:0000256" key="2">
    <source>
        <dbReference type="ARBA" id="ARBA00022475"/>
    </source>
</evidence>
<reference evidence="7 8" key="1">
    <citation type="submission" date="2022-03" db="EMBL/GenBank/DDBJ databases">
        <title>Hymenobactersp. isolated from the air.</title>
        <authorList>
            <person name="Won M."/>
            <person name="Kwon S.-W."/>
        </authorList>
    </citation>
    <scope>NUCLEOTIDE SEQUENCE [LARGE SCALE GENOMIC DNA]</scope>
    <source>
        <strain evidence="7 8">KACC 21982</strain>
    </source>
</reference>
<evidence type="ECO:0000256" key="5">
    <source>
        <dbReference type="ARBA" id="ARBA00023136"/>
    </source>
</evidence>
<keyword evidence="2" id="KW-1003">Cell membrane</keyword>
<feature type="transmembrane region" description="Helical" evidence="6">
    <location>
        <begin position="332"/>
        <end position="354"/>
    </location>
</feature>
<evidence type="ECO:0000256" key="1">
    <source>
        <dbReference type="ARBA" id="ARBA00004236"/>
    </source>
</evidence>
<accession>A0ABY4D2D4</accession>